<sequence length="163" mass="18176">MSRIKIEYGLKSIVGAFFIMVSLFSCNSETTADADQEGKLPITGTWKLITGTLIEKGDTTITDYTKNTSFIKIINDTHFAFLQHDLSKGKDSTASFSSGGGTYSLKDSTYTEHLEYCSAREWEGSDFPFTVEIQNDTLVQRGVEKVVSAGVDRLNIEKYVRMK</sequence>
<dbReference type="AlphaFoldDB" id="A0A9E8SLV7"/>
<dbReference type="KEGG" id="dpf:ON006_01350"/>
<name>A0A9E8SLV7_9BACT</name>
<reference evidence="1" key="1">
    <citation type="submission" date="2022-11" db="EMBL/GenBank/DDBJ databases">
        <title>Dyadobacter pollutisoli sp. nov., isolated from plastic dumped soil.</title>
        <authorList>
            <person name="Kim J.M."/>
            <person name="Kim K.R."/>
            <person name="Lee J.K."/>
            <person name="Hao L."/>
            <person name="Jeon C.O."/>
        </authorList>
    </citation>
    <scope>NUCLEOTIDE SEQUENCE</scope>
    <source>
        <strain evidence="1">U1</strain>
    </source>
</reference>
<keyword evidence="2" id="KW-1185">Reference proteome</keyword>
<accession>A0A9E8SLV7</accession>
<gene>
    <name evidence="1" type="ORF">ON006_01350</name>
</gene>
<dbReference type="PROSITE" id="PS51257">
    <property type="entry name" value="PROKAR_LIPOPROTEIN"/>
    <property type="match status" value="1"/>
</dbReference>
<dbReference type="Proteomes" id="UP001164653">
    <property type="component" value="Chromosome"/>
</dbReference>
<dbReference type="RefSeq" id="WP_244823314.1">
    <property type="nucleotide sequence ID" value="NZ_CP112998.1"/>
</dbReference>
<organism evidence="1 2">
    <name type="scientific">Dyadobacter pollutisoli</name>
    <dbReference type="NCBI Taxonomy" id="2910158"/>
    <lineage>
        <taxon>Bacteria</taxon>
        <taxon>Pseudomonadati</taxon>
        <taxon>Bacteroidota</taxon>
        <taxon>Cytophagia</taxon>
        <taxon>Cytophagales</taxon>
        <taxon>Spirosomataceae</taxon>
        <taxon>Dyadobacter</taxon>
    </lineage>
</organism>
<evidence type="ECO:0008006" key="3">
    <source>
        <dbReference type="Google" id="ProtNLM"/>
    </source>
</evidence>
<evidence type="ECO:0000313" key="1">
    <source>
        <dbReference type="EMBL" id="WAC12614.1"/>
    </source>
</evidence>
<dbReference type="EMBL" id="CP112998">
    <property type="protein sequence ID" value="WAC12614.1"/>
    <property type="molecule type" value="Genomic_DNA"/>
</dbReference>
<dbReference type="Gene3D" id="2.40.128.490">
    <property type="entry name" value="Uncharacterised protein PF14869, DUF4488"/>
    <property type="match status" value="1"/>
</dbReference>
<evidence type="ECO:0000313" key="2">
    <source>
        <dbReference type="Proteomes" id="UP001164653"/>
    </source>
</evidence>
<proteinExistence type="predicted"/>
<protein>
    <recommendedName>
        <fullName evidence="3">Lipocalin-like domain-containing protein</fullName>
    </recommendedName>
</protein>